<sequence length="190" mass="20398">MRFFEQFPPPDRDEAEPEEPPPPLWAKPAAALGAAVPAEFVLGRGGEAAVGISGLAAYPNGFAFTVTAVLGREDRRGRVFRLGFHRDYFEDEPLSDEFLRVGVQFSDGSGATNLGRPMLPPDAEPSAPLLMQDGGGGGGRRYDMGYWVWPLPPSGPVAFVCEWPAYGIPETRVVVEGALILAAAERAITL</sequence>
<dbReference type="RefSeq" id="WP_251796176.1">
    <property type="nucleotide sequence ID" value="NZ_JAMQOL010000002.1"/>
</dbReference>
<evidence type="ECO:0000256" key="1">
    <source>
        <dbReference type="SAM" id="MobiDB-lite"/>
    </source>
</evidence>
<dbReference type="EMBL" id="JAMQOL010000002">
    <property type="protein sequence ID" value="MCM4076269.1"/>
    <property type="molecule type" value="Genomic_DNA"/>
</dbReference>
<feature type="region of interest" description="Disordered" evidence="1">
    <location>
        <begin position="1"/>
        <end position="27"/>
    </location>
</feature>
<protein>
    <submittedName>
        <fullName evidence="2">Uncharacterized protein</fullName>
    </submittedName>
</protein>
<accession>A0ABT0XR75</accession>
<proteinExistence type="predicted"/>
<evidence type="ECO:0000313" key="3">
    <source>
        <dbReference type="Proteomes" id="UP001523216"/>
    </source>
</evidence>
<feature type="region of interest" description="Disordered" evidence="1">
    <location>
        <begin position="111"/>
        <end position="134"/>
    </location>
</feature>
<comment type="caution">
    <text evidence="2">The sequence shown here is derived from an EMBL/GenBank/DDBJ whole genome shotgun (WGS) entry which is preliminary data.</text>
</comment>
<organism evidence="2 3">
    <name type="scientific">Paractinoplanes hotanensis</name>
    <dbReference type="NCBI Taxonomy" id="2906497"/>
    <lineage>
        <taxon>Bacteria</taxon>
        <taxon>Bacillati</taxon>
        <taxon>Actinomycetota</taxon>
        <taxon>Actinomycetes</taxon>
        <taxon>Micromonosporales</taxon>
        <taxon>Micromonosporaceae</taxon>
        <taxon>Paractinoplanes</taxon>
    </lineage>
</organism>
<gene>
    <name evidence="2" type="ORF">LXN57_01680</name>
</gene>
<keyword evidence="3" id="KW-1185">Reference proteome</keyword>
<reference evidence="2 3" key="1">
    <citation type="submission" date="2022-06" db="EMBL/GenBank/DDBJ databases">
        <title>Actinoplanes abujensis sp. nov., isolated from Nigerian arid soil.</title>
        <authorList>
            <person name="Ding P."/>
        </authorList>
    </citation>
    <scope>NUCLEOTIDE SEQUENCE [LARGE SCALE GENOMIC DNA]</scope>
    <source>
        <strain evidence="3">TRM88002</strain>
    </source>
</reference>
<evidence type="ECO:0000313" key="2">
    <source>
        <dbReference type="EMBL" id="MCM4076269.1"/>
    </source>
</evidence>
<dbReference type="Proteomes" id="UP001523216">
    <property type="component" value="Unassembled WGS sequence"/>
</dbReference>
<name>A0ABT0XR75_9ACTN</name>